<feature type="compositionally biased region" description="Polar residues" evidence="1">
    <location>
        <begin position="99"/>
        <end position="114"/>
    </location>
</feature>
<evidence type="ECO:0000313" key="3">
    <source>
        <dbReference type="EMBL" id="GGB49975.1"/>
    </source>
</evidence>
<dbReference type="InterPro" id="IPR038404">
    <property type="entry name" value="TRAP_DctP_sf"/>
</dbReference>
<feature type="region of interest" description="Disordered" evidence="1">
    <location>
        <begin position="95"/>
        <end position="153"/>
    </location>
</feature>
<keyword evidence="2" id="KW-0732">Signal</keyword>
<accession>A0ABQ1IQK5</accession>
<feature type="signal peptide" evidence="2">
    <location>
        <begin position="1"/>
        <end position="28"/>
    </location>
</feature>
<dbReference type="EMBL" id="BMDZ01000043">
    <property type="protein sequence ID" value="GGB49975.1"/>
    <property type="molecule type" value="Genomic_DNA"/>
</dbReference>
<gene>
    <name evidence="3" type="ORF">GCM10011505_33850</name>
</gene>
<feature type="compositionally biased region" description="Basic residues" evidence="1">
    <location>
        <begin position="123"/>
        <end position="139"/>
    </location>
</feature>
<evidence type="ECO:0000256" key="2">
    <source>
        <dbReference type="SAM" id="SignalP"/>
    </source>
</evidence>
<name>A0ABQ1IQK5_9PROT</name>
<evidence type="ECO:0000256" key="1">
    <source>
        <dbReference type="SAM" id="MobiDB-lite"/>
    </source>
</evidence>
<sequence>MMGTYRHHRMTAAVVAGLTLASALPALAVPAAAAGQTLTYSDYGTARGVQGIALTKFAEQLQDMTDGDLKLRITFGGALIALRDVLRGVGDGVADMAPSSRSARPSNCSTSGPPTSMVARCGPTRRIRWPSKPSVRSRSRLPSPMSISRSIAG</sequence>
<protein>
    <submittedName>
        <fullName evidence="3">Uncharacterized protein</fullName>
    </submittedName>
</protein>
<comment type="caution">
    <text evidence="3">The sequence shown here is derived from an EMBL/GenBank/DDBJ whole genome shotgun (WGS) entry which is preliminary data.</text>
</comment>
<reference evidence="4" key="1">
    <citation type="journal article" date="2019" name="Int. J. Syst. Evol. Microbiol.">
        <title>The Global Catalogue of Microorganisms (GCM) 10K type strain sequencing project: providing services to taxonomists for standard genome sequencing and annotation.</title>
        <authorList>
            <consortium name="The Broad Institute Genomics Platform"/>
            <consortium name="The Broad Institute Genome Sequencing Center for Infectious Disease"/>
            <person name="Wu L."/>
            <person name="Ma J."/>
        </authorList>
    </citation>
    <scope>NUCLEOTIDE SEQUENCE [LARGE SCALE GENOMIC DNA]</scope>
    <source>
        <strain evidence="4">CGMCC 1.10188</strain>
    </source>
</reference>
<keyword evidence="4" id="KW-1185">Reference proteome</keyword>
<dbReference type="Gene3D" id="3.40.190.170">
    <property type="entry name" value="Bacterial extracellular solute-binding protein, family 7"/>
    <property type="match status" value="1"/>
</dbReference>
<proteinExistence type="predicted"/>
<dbReference type="Proteomes" id="UP000603352">
    <property type="component" value="Unassembled WGS sequence"/>
</dbReference>
<dbReference type="RefSeq" id="WP_188579973.1">
    <property type="nucleotide sequence ID" value="NZ_BMDZ01000043.1"/>
</dbReference>
<evidence type="ECO:0000313" key="4">
    <source>
        <dbReference type="Proteomes" id="UP000603352"/>
    </source>
</evidence>
<organism evidence="3 4">
    <name type="scientific">Tistrella bauzanensis</name>
    <dbReference type="NCBI Taxonomy" id="657419"/>
    <lineage>
        <taxon>Bacteria</taxon>
        <taxon>Pseudomonadati</taxon>
        <taxon>Pseudomonadota</taxon>
        <taxon>Alphaproteobacteria</taxon>
        <taxon>Geminicoccales</taxon>
        <taxon>Geminicoccaceae</taxon>
        <taxon>Tistrella</taxon>
    </lineage>
</organism>
<feature type="chain" id="PRO_5046417279" evidence="2">
    <location>
        <begin position="29"/>
        <end position="153"/>
    </location>
</feature>
<feature type="compositionally biased region" description="Low complexity" evidence="1">
    <location>
        <begin position="140"/>
        <end position="153"/>
    </location>
</feature>